<evidence type="ECO:0000313" key="1">
    <source>
        <dbReference type="EMBL" id="AXR06163.1"/>
    </source>
</evidence>
<dbReference type="EMBL" id="CP031769">
    <property type="protein sequence ID" value="AXR06163.1"/>
    <property type="molecule type" value="Genomic_DNA"/>
</dbReference>
<sequence>MPGISIKKIFGVYELFACFVNKLSLQPGALPAKHIPASMVDHYVPPPLVLPILFNAAISLQLCRCNYAGTTMPVRLSRY</sequence>
<accession>A0A346NKV6</accession>
<proteinExistence type="predicted"/>
<protein>
    <submittedName>
        <fullName evidence="1">Uncharacterized protein</fullName>
    </submittedName>
</protein>
<name>A0A346NKV6_9ALTE</name>
<dbReference type="Proteomes" id="UP000262073">
    <property type="component" value="Chromosome"/>
</dbReference>
<keyword evidence="2" id="KW-1185">Reference proteome</keyword>
<dbReference type="KEGG" id="salm:D0Y50_07155"/>
<organism evidence="1 2">
    <name type="scientific">Salinimonas sediminis</name>
    <dbReference type="NCBI Taxonomy" id="2303538"/>
    <lineage>
        <taxon>Bacteria</taxon>
        <taxon>Pseudomonadati</taxon>
        <taxon>Pseudomonadota</taxon>
        <taxon>Gammaproteobacteria</taxon>
        <taxon>Alteromonadales</taxon>
        <taxon>Alteromonadaceae</taxon>
        <taxon>Alteromonas/Salinimonas group</taxon>
        <taxon>Salinimonas</taxon>
    </lineage>
</organism>
<reference evidence="1 2" key="1">
    <citation type="submission" date="2018-08" db="EMBL/GenBank/DDBJ databases">
        <title>Salinimonas sediminis sp. nov., a piezophilic bacterium isolated from a deep-sea sediment sample from the New Britain Trench.</title>
        <authorList>
            <person name="Cao J."/>
        </authorList>
    </citation>
    <scope>NUCLEOTIDE SEQUENCE [LARGE SCALE GENOMIC DNA]</scope>
    <source>
        <strain evidence="1 2">N102</strain>
    </source>
</reference>
<dbReference type="AlphaFoldDB" id="A0A346NKV6"/>
<gene>
    <name evidence="1" type="ORF">D0Y50_07155</name>
</gene>
<evidence type="ECO:0000313" key="2">
    <source>
        <dbReference type="Proteomes" id="UP000262073"/>
    </source>
</evidence>